<evidence type="ECO:0000313" key="2">
    <source>
        <dbReference type="EMBL" id="MBS2964906.1"/>
    </source>
</evidence>
<keyword evidence="3" id="KW-1185">Reference proteome</keyword>
<reference evidence="2" key="1">
    <citation type="submission" date="2021-04" db="EMBL/GenBank/DDBJ databases">
        <title>Genome based classification of Actinospica acidithermotolerans sp. nov., an actinobacterium isolated from an Indonesian hot spring.</title>
        <authorList>
            <person name="Kusuma A.B."/>
            <person name="Putra K.E."/>
            <person name="Nafisah S."/>
            <person name="Loh J."/>
            <person name="Nouioui I."/>
            <person name="Goodfellow M."/>
        </authorList>
    </citation>
    <scope>NUCLEOTIDE SEQUENCE</scope>
    <source>
        <strain evidence="2">DSM 45618</strain>
    </source>
</reference>
<dbReference type="RefSeq" id="WP_211469267.1">
    <property type="nucleotide sequence ID" value="NZ_JAGSXH010000063.1"/>
</dbReference>
<evidence type="ECO:0000313" key="3">
    <source>
        <dbReference type="Proteomes" id="UP000677913"/>
    </source>
</evidence>
<proteinExistence type="predicted"/>
<dbReference type="EMBL" id="JAGSXH010000063">
    <property type="protein sequence ID" value="MBS2964906.1"/>
    <property type="molecule type" value="Genomic_DNA"/>
</dbReference>
<protein>
    <submittedName>
        <fullName evidence="2">DUF2283 domain-containing protein</fullName>
    </submittedName>
</protein>
<dbReference type="AlphaFoldDB" id="A0A8J7WM58"/>
<name>A0A8J7WM58_9ACTN</name>
<dbReference type="InterPro" id="IPR019270">
    <property type="entry name" value="DUF2283"/>
</dbReference>
<dbReference type="Pfam" id="PF10049">
    <property type="entry name" value="DUF2283"/>
    <property type="match status" value="1"/>
</dbReference>
<comment type="caution">
    <text evidence="2">The sequence shown here is derived from an EMBL/GenBank/DDBJ whole genome shotgun (WGS) entry which is preliminary data.</text>
</comment>
<feature type="region of interest" description="Disordered" evidence="1">
    <location>
        <begin position="103"/>
        <end position="123"/>
    </location>
</feature>
<sequence length="123" mass="13230">MTEPTITIEIDPTADAAYILLMQNDVARTVEFSPELAVDLDELDVVVGIELLTLAVSVTHDDINRLISRFHVQSGLQDAVHVALDAITNLLANAPGIRTATAAGRTPYGTLRPTPRAVLEECP</sequence>
<gene>
    <name evidence="2" type="ORF">KGA66_17755</name>
</gene>
<evidence type="ECO:0000256" key="1">
    <source>
        <dbReference type="SAM" id="MobiDB-lite"/>
    </source>
</evidence>
<accession>A0A8J7WM58</accession>
<dbReference type="Proteomes" id="UP000677913">
    <property type="component" value="Unassembled WGS sequence"/>
</dbReference>
<organism evidence="2 3">
    <name type="scientific">Actinocrinis puniceicyclus</name>
    <dbReference type="NCBI Taxonomy" id="977794"/>
    <lineage>
        <taxon>Bacteria</taxon>
        <taxon>Bacillati</taxon>
        <taxon>Actinomycetota</taxon>
        <taxon>Actinomycetes</taxon>
        <taxon>Catenulisporales</taxon>
        <taxon>Actinospicaceae</taxon>
        <taxon>Actinocrinis</taxon>
    </lineage>
</organism>